<organism evidence="2 3">
    <name type="scientific">Phytophthora lilii</name>
    <dbReference type="NCBI Taxonomy" id="2077276"/>
    <lineage>
        <taxon>Eukaryota</taxon>
        <taxon>Sar</taxon>
        <taxon>Stramenopiles</taxon>
        <taxon>Oomycota</taxon>
        <taxon>Peronosporomycetes</taxon>
        <taxon>Peronosporales</taxon>
        <taxon>Peronosporaceae</taxon>
        <taxon>Phytophthora</taxon>
    </lineage>
</organism>
<name>A0A9W7CMN4_9STRA</name>
<reference evidence="2" key="1">
    <citation type="submission" date="2023-04" db="EMBL/GenBank/DDBJ databases">
        <title>Phytophthora lilii NBRC 32176.</title>
        <authorList>
            <person name="Ichikawa N."/>
            <person name="Sato H."/>
            <person name="Tonouchi N."/>
        </authorList>
    </citation>
    <scope>NUCLEOTIDE SEQUENCE</scope>
    <source>
        <strain evidence="2">NBRC 32176</strain>
    </source>
</reference>
<proteinExistence type="predicted"/>
<protein>
    <submittedName>
        <fullName evidence="2">Unnamed protein product</fullName>
    </submittedName>
</protein>
<gene>
    <name evidence="2" type="ORF">Plil01_001450300</name>
</gene>
<comment type="caution">
    <text evidence="2">The sequence shown here is derived from an EMBL/GenBank/DDBJ whole genome shotgun (WGS) entry which is preliminary data.</text>
</comment>
<keyword evidence="3" id="KW-1185">Reference proteome</keyword>
<sequence>MAMLLNTPSPRKACDLCPPKPTRRLAGFGALRKLQTEPRMKRVRLSPNLAKDLGAGLSFTNSSPSSTTLEDRLASNATLDA</sequence>
<feature type="compositionally biased region" description="Polar residues" evidence="1">
    <location>
        <begin position="58"/>
        <end position="68"/>
    </location>
</feature>
<dbReference type="AlphaFoldDB" id="A0A9W7CMN4"/>
<dbReference type="EMBL" id="BSXW01001141">
    <property type="protein sequence ID" value="GMF34038.1"/>
    <property type="molecule type" value="Genomic_DNA"/>
</dbReference>
<dbReference type="Proteomes" id="UP001165083">
    <property type="component" value="Unassembled WGS sequence"/>
</dbReference>
<evidence type="ECO:0000313" key="2">
    <source>
        <dbReference type="EMBL" id="GMF34038.1"/>
    </source>
</evidence>
<evidence type="ECO:0000313" key="3">
    <source>
        <dbReference type="Proteomes" id="UP001165083"/>
    </source>
</evidence>
<evidence type="ECO:0000256" key="1">
    <source>
        <dbReference type="SAM" id="MobiDB-lite"/>
    </source>
</evidence>
<feature type="region of interest" description="Disordered" evidence="1">
    <location>
        <begin position="56"/>
        <end position="81"/>
    </location>
</feature>
<accession>A0A9W7CMN4</accession>